<dbReference type="AlphaFoldDB" id="A0A2W1LGK1"/>
<evidence type="ECO:0000256" key="1">
    <source>
        <dbReference type="SAM" id="SignalP"/>
    </source>
</evidence>
<evidence type="ECO:0000313" key="2">
    <source>
        <dbReference type="EMBL" id="PZD93584.1"/>
    </source>
</evidence>
<keyword evidence="3" id="KW-1185">Reference proteome</keyword>
<proteinExistence type="predicted"/>
<gene>
    <name evidence="2" type="ORF">DNH61_23490</name>
</gene>
<feature type="chain" id="PRO_5016108048" evidence="1">
    <location>
        <begin position="25"/>
        <end position="146"/>
    </location>
</feature>
<dbReference type="RefSeq" id="WP_111149253.1">
    <property type="nucleotide sequence ID" value="NZ_QKRB01000057.1"/>
</dbReference>
<evidence type="ECO:0000313" key="3">
    <source>
        <dbReference type="Proteomes" id="UP000249522"/>
    </source>
</evidence>
<sequence length="146" mass="16364">MQKQAAAILALMMLATLFAWNAQAAVQGEDITLKPVQIFDVKAGKVVRTLPNDEEYQKMASSWLRSATKLSPKIKPDDKCGFVYRVPLDKPVSLKIGKTEFAVDDVFLFYCPENDPLLLVFDAAKKPYLLEFEADLKPFLRKVAAP</sequence>
<accession>A0A2W1LGK1</accession>
<comment type="caution">
    <text evidence="2">The sequence shown here is derived from an EMBL/GenBank/DDBJ whole genome shotgun (WGS) entry which is preliminary data.</text>
</comment>
<organism evidence="2 3">
    <name type="scientific">Paenibacillus sambharensis</name>
    <dbReference type="NCBI Taxonomy" id="1803190"/>
    <lineage>
        <taxon>Bacteria</taxon>
        <taxon>Bacillati</taxon>
        <taxon>Bacillota</taxon>
        <taxon>Bacilli</taxon>
        <taxon>Bacillales</taxon>
        <taxon>Paenibacillaceae</taxon>
        <taxon>Paenibacillus</taxon>
    </lineage>
</organism>
<reference evidence="2 3" key="1">
    <citation type="submission" date="2018-06" db="EMBL/GenBank/DDBJ databases">
        <title>Paenibacillus imtechensis sp. nov.</title>
        <authorList>
            <person name="Pinnaka A.K."/>
            <person name="Singh H."/>
            <person name="Kaur M."/>
        </authorList>
    </citation>
    <scope>NUCLEOTIDE SEQUENCE [LARGE SCALE GENOMIC DNA]</scope>
    <source>
        <strain evidence="2 3">SMB1</strain>
    </source>
</reference>
<name>A0A2W1LGK1_9BACL</name>
<keyword evidence="1" id="KW-0732">Signal</keyword>
<dbReference type="Proteomes" id="UP000249522">
    <property type="component" value="Unassembled WGS sequence"/>
</dbReference>
<dbReference type="OrthoDB" id="2083243at2"/>
<feature type="signal peptide" evidence="1">
    <location>
        <begin position="1"/>
        <end position="24"/>
    </location>
</feature>
<protein>
    <submittedName>
        <fullName evidence="2">Uncharacterized protein</fullName>
    </submittedName>
</protein>
<dbReference type="EMBL" id="QKRB01000057">
    <property type="protein sequence ID" value="PZD93584.1"/>
    <property type="molecule type" value="Genomic_DNA"/>
</dbReference>